<gene>
    <name evidence="1" type="ORF">WMY93_009396</name>
</gene>
<protein>
    <submittedName>
        <fullName evidence="1">Uncharacterized protein</fullName>
    </submittedName>
</protein>
<organism evidence="1 2">
    <name type="scientific">Mugilogobius chulae</name>
    <name type="common">yellowstripe goby</name>
    <dbReference type="NCBI Taxonomy" id="88201"/>
    <lineage>
        <taxon>Eukaryota</taxon>
        <taxon>Metazoa</taxon>
        <taxon>Chordata</taxon>
        <taxon>Craniata</taxon>
        <taxon>Vertebrata</taxon>
        <taxon>Euteleostomi</taxon>
        <taxon>Actinopterygii</taxon>
        <taxon>Neopterygii</taxon>
        <taxon>Teleostei</taxon>
        <taxon>Neoteleostei</taxon>
        <taxon>Acanthomorphata</taxon>
        <taxon>Gobiaria</taxon>
        <taxon>Gobiiformes</taxon>
        <taxon>Gobioidei</taxon>
        <taxon>Gobiidae</taxon>
        <taxon>Gobionellinae</taxon>
        <taxon>Mugilogobius</taxon>
    </lineage>
</organism>
<sequence length="502" mass="56585">MAAEWTEEDSDTTETWTPKSGENYRGLTLLCFRSSELSYHRSDKILCSAVSASSSSLWGKRLEFRSSSCLWKLSPDTAIPALEELSSVQPESGNSLIGDITQFRIWSKQRSEEELKRQCTDADVISWDQRHWDTNCPPLNYENLTCYWPKYKQWLESVFPSNISITDLSVWLSPLCSTVNNSAVLNREQGPHSSTYSSFAWLSSPFAPDFLNATVHPEGILVLSVDSFPAATEKPPTVNTVSSPGVLPTQSLPVYPGSTTEDINKTFVKADIFFRVDLALRISGSLSYPVGFIKTWVTEKLNYSNTMKALNFLISEIAASFSVQYIGPLAAFAQQKQYTCTFHVQEDYMNNASEVLKYIETNLNVSFSNESLSVQTISLKAKHIEPADCPEERTSTIYGKYIWPRTFPQVTQSMRCLDPSQENAFRLCELEISTDTTKWAKPDMTNCKPRVTIPDIENVTVTTENADEVVEAIQNLVDVQLNASSQLLLTIWTLWWESSEKL</sequence>
<proteinExistence type="predicted"/>
<dbReference type="Proteomes" id="UP001460270">
    <property type="component" value="Unassembled WGS sequence"/>
</dbReference>
<accession>A0AAW0PHV4</accession>
<keyword evidence="2" id="KW-1185">Reference proteome</keyword>
<name>A0AAW0PHV4_9GOBI</name>
<evidence type="ECO:0000313" key="1">
    <source>
        <dbReference type="EMBL" id="KAK7922494.1"/>
    </source>
</evidence>
<dbReference type="EMBL" id="JBBPFD010000006">
    <property type="protein sequence ID" value="KAK7922494.1"/>
    <property type="molecule type" value="Genomic_DNA"/>
</dbReference>
<evidence type="ECO:0000313" key="2">
    <source>
        <dbReference type="Proteomes" id="UP001460270"/>
    </source>
</evidence>
<comment type="caution">
    <text evidence="1">The sequence shown here is derived from an EMBL/GenBank/DDBJ whole genome shotgun (WGS) entry which is preliminary data.</text>
</comment>
<reference evidence="2" key="1">
    <citation type="submission" date="2024-04" db="EMBL/GenBank/DDBJ databases">
        <title>Salinicola lusitanus LLJ914,a marine bacterium isolated from the Okinawa Trough.</title>
        <authorList>
            <person name="Li J."/>
        </authorList>
    </citation>
    <scope>NUCLEOTIDE SEQUENCE [LARGE SCALE GENOMIC DNA]</scope>
</reference>
<dbReference type="AlphaFoldDB" id="A0AAW0PHV4"/>